<proteinExistence type="predicted"/>
<name>A0A073IRZ8_9BACT</name>
<gene>
    <name evidence="4" type="ORF">EH55_04925</name>
</gene>
<protein>
    <recommendedName>
        <fullName evidence="3">PASTA domain-containing protein</fullName>
    </recommendedName>
</protein>
<evidence type="ECO:0000256" key="2">
    <source>
        <dbReference type="SAM" id="Phobius"/>
    </source>
</evidence>
<dbReference type="Gene3D" id="3.30.10.20">
    <property type="match status" value="3"/>
</dbReference>
<dbReference type="AlphaFoldDB" id="A0A073IRZ8"/>
<dbReference type="CDD" id="cd06577">
    <property type="entry name" value="PASTA_pknB"/>
    <property type="match status" value="3"/>
</dbReference>
<keyword evidence="2" id="KW-1133">Transmembrane helix</keyword>
<feature type="domain" description="PASTA" evidence="3">
    <location>
        <begin position="31"/>
        <end position="95"/>
    </location>
</feature>
<dbReference type="eggNOG" id="COG2815">
    <property type="taxonomic scope" value="Bacteria"/>
</dbReference>
<feature type="domain" description="PASTA" evidence="3">
    <location>
        <begin position="167"/>
        <end position="235"/>
    </location>
</feature>
<dbReference type="PROSITE" id="PS51257">
    <property type="entry name" value="PROKAR_LIPOPROTEIN"/>
    <property type="match status" value="1"/>
</dbReference>
<feature type="compositionally biased region" description="Basic and acidic residues" evidence="1">
    <location>
        <begin position="278"/>
        <end position="319"/>
    </location>
</feature>
<dbReference type="InterPro" id="IPR005543">
    <property type="entry name" value="PASTA_dom"/>
</dbReference>
<dbReference type="OrthoDB" id="2072at2"/>
<evidence type="ECO:0000256" key="1">
    <source>
        <dbReference type="SAM" id="MobiDB-lite"/>
    </source>
</evidence>
<feature type="compositionally biased region" description="Low complexity" evidence="1">
    <location>
        <begin position="320"/>
        <end position="333"/>
    </location>
</feature>
<comment type="caution">
    <text evidence="4">The sequence shown here is derived from an EMBL/GenBank/DDBJ whole genome shotgun (WGS) entry which is preliminary data.</text>
</comment>
<keyword evidence="5" id="KW-1185">Reference proteome</keyword>
<dbReference type="PROSITE" id="PS51178">
    <property type="entry name" value="PASTA"/>
    <property type="match status" value="3"/>
</dbReference>
<keyword evidence="2" id="KW-0472">Membrane</keyword>
<feature type="region of interest" description="Disordered" evidence="1">
    <location>
        <begin position="263"/>
        <end position="333"/>
    </location>
</feature>
<keyword evidence="2" id="KW-0812">Transmembrane</keyword>
<evidence type="ECO:0000259" key="3">
    <source>
        <dbReference type="PROSITE" id="PS51178"/>
    </source>
</evidence>
<accession>A0A073IRZ8</accession>
<sequence>MGKFHRWGMIFAFLVIIGCAYIGIRMVFVEDKDSEVPSVTGMQIVDAVDALQEKGLLAKVDKVDSALPADTVVSQNLQAGEKVSRGKVVLLRVSKGGAILPIPDVRGMKFEDGVKKLSESGFKVDKIKRVTDKLKPSGTIIAQNPSSPQKVAASCMVSLLVSSGVNGESPFVVIPELRGNDRNTAVDMIEQLGLRLGQTAEAPSSSVPAGSVLASRPKSGTKVPAGSAVNLTFARTPIASELADDVPPQQDNDKERAEAVRRVVIKETEPTTIPSKLPEVKEQETKVAGAERRGETKEEKNEEPVKETVKAEAPKEAPRAQKPAQPPASAAKLAKVRYQVPPLTRPLSLKIEMTDEMGTRVLKDGTAKSGEYISMNVPYSGEARITIFLGGDFVWQDRYN</sequence>
<dbReference type="STRING" id="2754.EH55_04925"/>
<evidence type="ECO:0000313" key="4">
    <source>
        <dbReference type="EMBL" id="KEJ92345.1"/>
    </source>
</evidence>
<dbReference type="SMART" id="SM00740">
    <property type="entry name" value="PASTA"/>
    <property type="match status" value="3"/>
</dbReference>
<feature type="region of interest" description="Disordered" evidence="1">
    <location>
        <begin position="200"/>
        <end position="224"/>
    </location>
</feature>
<dbReference type="RefSeq" id="WP_037976117.1">
    <property type="nucleotide sequence ID" value="NZ_JMKI01000031.1"/>
</dbReference>
<reference evidence="4 5" key="1">
    <citation type="submission" date="2014-04" db="EMBL/GenBank/DDBJ databases">
        <title>Draft Genome Sequence of Synergistes jonesii.</title>
        <authorList>
            <person name="Coil D.A."/>
            <person name="Eisen J.A."/>
            <person name="Holland-Moritz H.E."/>
        </authorList>
    </citation>
    <scope>NUCLEOTIDE SEQUENCE [LARGE SCALE GENOMIC DNA]</scope>
    <source>
        <strain evidence="4 5">78-1</strain>
    </source>
</reference>
<organism evidence="4 5">
    <name type="scientific">Synergistes jonesii</name>
    <dbReference type="NCBI Taxonomy" id="2754"/>
    <lineage>
        <taxon>Bacteria</taxon>
        <taxon>Thermotogati</taxon>
        <taxon>Synergistota</taxon>
        <taxon>Synergistia</taxon>
        <taxon>Synergistales</taxon>
        <taxon>Synergistaceae</taxon>
        <taxon>Synergistes</taxon>
    </lineage>
</organism>
<dbReference type="Pfam" id="PF03793">
    <property type="entry name" value="PASTA"/>
    <property type="match status" value="3"/>
</dbReference>
<dbReference type="GeneID" id="90983635"/>
<dbReference type="Proteomes" id="UP000027665">
    <property type="component" value="Unassembled WGS sequence"/>
</dbReference>
<dbReference type="EMBL" id="JMKI01000031">
    <property type="protein sequence ID" value="KEJ92345.1"/>
    <property type="molecule type" value="Genomic_DNA"/>
</dbReference>
<feature type="domain" description="PASTA" evidence="3">
    <location>
        <begin position="96"/>
        <end position="163"/>
    </location>
</feature>
<feature type="transmembrane region" description="Helical" evidence="2">
    <location>
        <begin position="7"/>
        <end position="28"/>
    </location>
</feature>
<evidence type="ECO:0000313" key="5">
    <source>
        <dbReference type="Proteomes" id="UP000027665"/>
    </source>
</evidence>